<accession>A0A4C1UJI1</accession>
<organism evidence="1 2">
    <name type="scientific">Eumeta variegata</name>
    <name type="common">Bagworm moth</name>
    <name type="synonym">Eumeta japonica</name>
    <dbReference type="NCBI Taxonomy" id="151549"/>
    <lineage>
        <taxon>Eukaryota</taxon>
        <taxon>Metazoa</taxon>
        <taxon>Ecdysozoa</taxon>
        <taxon>Arthropoda</taxon>
        <taxon>Hexapoda</taxon>
        <taxon>Insecta</taxon>
        <taxon>Pterygota</taxon>
        <taxon>Neoptera</taxon>
        <taxon>Endopterygota</taxon>
        <taxon>Lepidoptera</taxon>
        <taxon>Glossata</taxon>
        <taxon>Ditrysia</taxon>
        <taxon>Tineoidea</taxon>
        <taxon>Psychidae</taxon>
        <taxon>Oiketicinae</taxon>
        <taxon>Eumeta</taxon>
    </lineage>
</organism>
<evidence type="ECO:0000313" key="1">
    <source>
        <dbReference type="EMBL" id="GBP26575.1"/>
    </source>
</evidence>
<sequence length="187" mass="20874">MGDGDHLHSTGAHVRMTLQKYKKLANSMSDHAHCRFRSIIIKKCTTDEKIGIAEALATPSSYRRPAHEAHSVPVQMLYNASSNKSRSGLASTSRFARVDTNNEFLHLLCRLTALSNTILVPVSLFIPIPVDFDPGLDPVSNSDHIIPEQRILQTPKTHIFPILPMILDTYNLDLNYILVLSDPCYVP</sequence>
<evidence type="ECO:0000313" key="2">
    <source>
        <dbReference type="Proteomes" id="UP000299102"/>
    </source>
</evidence>
<name>A0A4C1UJI1_EUMVA</name>
<dbReference type="Proteomes" id="UP000299102">
    <property type="component" value="Unassembled WGS sequence"/>
</dbReference>
<keyword evidence="2" id="KW-1185">Reference proteome</keyword>
<protein>
    <submittedName>
        <fullName evidence="1">Uncharacterized protein</fullName>
    </submittedName>
</protein>
<gene>
    <name evidence="1" type="ORF">EVAR_86079_1</name>
</gene>
<proteinExistence type="predicted"/>
<dbReference type="EMBL" id="BGZK01000181">
    <property type="protein sequence ID" value="GBP26575.1"/>
    <property type="molecule type" value="Genomic_DNA"/>
</dbReference>
<comment type="caution">
    <text evidence="1">The sequence shown here is derived from an EMBL/GenBank/DDBJ whole genome shotgun (WGS) entry which is preliminary data.</text>
</comment>
<dbReference type="AlphaFoldDB" id="A0A4C1UJI1"/>
<reference evidence="1 2" key="1">
    <citation type="journal article" date="2019" name="Commun. Biol.">
        <title>The bagworm genome reveals a unique fibroin gene that provides high tensile strength.</title>
        <authorList>
            <person name="Kono N."/>
            <person name="Nakamura H."/>
            <person name="Ohtoshi R."/>
            <person name="Tomita M."/>
            <person name="Numata K."/>
            <person name="Arakawa K."/>
        </authorList>
    </citation>
    <scope>NUCLEOTIDE SEQUENCE [LARGE SCALE GENOMIC DNA]</scope>
</reference>